<reference evidence="3 4" key="1">
    <citation type="submission" date="2021-01" db="EMBL/GenBank/DDBJ databases">
        <title>Azospirillum sp. YIM DDC1 draft genome.</title>
        <authorList>
            <person name="Wang Y.-X."/>
        </authorList>
    </citation>
    <scope>NUCLEOTIDE SEQUENCE [LARGE SCALE GENOMIC DNA]</scope>
    <source>
        <strain evidence="3 4">YIM DDC1</strain>
    </source>
</reference>
<dbReference type="InterPro" id="IPR000653">
    <property type="entry name" value="DegT/StrS_aminotransferase"/>
</dbReference>
<dbReference type="PIRSF" id="PIRSF000390">
    <property type="entry name" value="PLP_StrS"/>
    <property type="match status" value="1"/>
</dbReference>
<evidence type="ECO:0000256" key="2">
    <source>
        <dbReference type="RuleBase" id="RU004508"/>
    </source>
</evidence>
<dbReference type="InterPro" id="IPR015421">
    <property type="entry name" value="PyrdxlP-dep_Trfase_major"/>
</dbReference>
<dbReference type="InterPro" id="IPR015422">
    <property type="entry name" value="PyrdxlP-dep_Trfase_small"/>
</dbReference>
<dbReference type="Gene3D" id="3.90.1150.10">
    <property type="entry name" value="Aspartate Aminotransferase, domain 1"/>
    <property type="match status" value="1"/>
</dbReference>
<dbReference type="Gene3D" id="3.40.640.10">
    <property type="entry name" value="Type I PLP-dependent aspartate aminotransferase-like (Major domain)"/>
    <property type="match status" value="1"/>
</dbReference>
<dbReference type="PANTHER" id="PTHR30244">
    <property type="entry name" value="TRANSAMINASE"/>
    <property type="match status" value="1"/>
</dbReference>
<dbReference type="GO" id="GO:0008483">
    <property type="term" value="F:transaminase activity"/>
    <property type="evidence" value="ECO:0007669"/>
    <property type="project" value="UniProtKB-KW"/>
</dbReference>
<dbReference type="CDD" id="cd00616">
    <property type="entry name" value="AHBA_syn"/>
    <property type="match status" value="1"/>
</dbReference>
<comment type="similarity">
    <text evidence="1 2">Belongs to the DegT/DnrJ/EryC1 family.</text>
</comment>
<dbReference type="SUPFAM" id="SSF53383">
    <property type="entry name" value="PLP-dependent transferases"/>
    <property type="match status" value="1"/>
</dbReference>
<keyword evidence="3" id="KW-0032">Aminotransferase</keyword>
<proteinExistence type="inferred from homology"/>
<comment type="caution">
    <text evidence="3">The sequence shown here is derived from an EMBL/GenBank/DDBJ whole genome shotgun (WGS) entry which is preliminary data.</text>
</comment>
<keyword evidence="2" id="KW-0663">Pyridoxal phosphate</keyword>
<accession>A0ABS1I738</accession>
<dbReference type="Pfam" id="PF01041">
    <property type="entry name" value="DegT_DnrJ_EryC1"/>
    <property type="match status" value="1"/>
</dbReference>
<evidence type="ECO:0000313" key="4">
    <source>
        <dbReference type="Proteomes" id="UP000654452"/>
    </source>
</evidence>
<sequence>MVHKDFIAFGRPAIGVEEIAAVERVLRSGWIGMGPETVAFERELAAFVGVGDVVTVASCTNALFLSLKLSGIGPGDEVVVPSLTWCSTANAALYLGARAVFADIDPDTLSVTADSVLAKISPRTKAVIVVHYGGLAIDVADLRRRLPPHVAIVEDAAHALGARYPDGRIVGSLGTLTCFSFYANKNLSTGEGGAIACADPAIAERIRSLRLHALPTDAWQRFTNPSVATTGLGLSELGYKMNYTDLQAAIGRVQLRRQDEFAQTRRAVSDFYCAELAARMPDVAVQADVTAPRHAHHLFPILLPRGVTEERRNQLVAALRQQGVGASVHYAPLHQMPLYAPQETLPVTEDIAARIMTLPISASLSPDDARTVIDTSIEAIQHMLASA</sequence>
<dbReference type="InterPro" id="IPR015424">
    <property type="entry name" value="PyrdxlP-dep_Trfase"/>
</dbReference>
<protein>
    <submittedName>
        <fullName evidence="3">DegT/DnrJ/EryC1/StrS aminotransferase family protein</fullName>
    </submittedName>
</protein>
<keyword evidence="4" id="KW-1185">Reference proteome</keyword>
<evidence type="ECO:0000313" key="3">
    <source>
        <dbReference type="EMBL" id="MBK4722885.1"/>
    </source>
</evidence>
<gene>
    <name evidence="3" type="ORF">JJL56_28925</name>
</gene>
<keyword evidence="3" id="KW-0808">Transferase</keyword>
<name>A0ABS1I738_9PROT</name>
<dbReference type="RefSeq" id="WP_200487268.1">
    <property type="nucleotide sequence ID" value="NZ_JAEPIV010000033.1"/>
</dbReference>
<dbReference type="Proteomes" id="UP000654452">
    <property type="component" value="Unassembled WGS sequence"/>
</dbReference>
<evidence type="ECO:0000256" key="1">
    <source>
        <dbReference type="ARBA" id="ARBA00037999"/>
    </source>
</evidence>
<organism evidence="3 4">
    <name type="scientific">Azospirillum aestuarii</name>
    <dbReference type="NCBI Taxonomy" id="2802052"/>
    <lineage>
        <taxon>Bacteria</taxon>
        <taxon>Pseudomonadati</taxon>
        <taxon>Pseudomonadota</taxon>
        <taxon>Alphaproteobacteria</taxon>
        <taxon>Rhodospirillales</taxon>
        <taxon>Azospirillaceae</taxon>
        <taxon>Azospirillum</taxon>
    </lineage>
</organism>
<dbReference type="PANTHER" id="PTHR30244:SF34">
    <property type="entry name" value="DTDP-4-AMINO-4,6-DIDEOXYGALACTOSE TRANSAMINASE"/>
    <property type="match status" value="1"/>
</dbReference>
<dbReference type="EMBL" id="JAEPIV010000033">
    <property type="protein sequence ID" value="MBK4722885.1"/>
    <property type="molecule type" value="Genomic_DNA"/>
</dbReference>